<evidence type="ECO:0000313" key="11">
    <source>
        <dbReference type="EMBL" id="KAF7987398.1"/>
    </source>
</evidence>
<dbReference type="Proteomes" id="UP000639338">
    <property type="component" value="Unassembled WGS sequence"/>
</dbReference>
<feature type="region of interest" description="Disordered" evidence="9">
    <location>
        <begin position="618"/>
        <end position="693"/>
    </location>
</feature>
<feature type="domain" description="HRDC" evidence="10">
    <location>
        <begin position="385"/>
        <end position="465"/>
    </location>
</feature>
<dbReference type="GO" id="GO:0071040">
    <property type="term" value="P:nuclear polyadenylation-dependent antisense transcript catabolic process"/>
    <property type="evidence" value="ECO:0007669"/>
    <property type="project" value="TreeGrafter"/>
</dbReference>
<keyword evidence="5" id="KW-0271">Exosome</keyword>
<dbReference type="PANTHER" id="PTHR12124:SF47">
    <property type="entry name" value="EXOSOME COMPONENT 10"/>
    <property type="match status" value="1"/>
</dbReference>
<dbReference type="InterPro" id="IPR010997">
    <property type="entry name" value="HRDC-like_sf"/>
</dbReference>
<dbReference type="PROSITE" id="PS50967">
    <property type="entry name" value="HRDC"/>
    <property type="match status" value="1"/>
</dbReference>
<keyword evidence="6" id="KW-0269">Exonuclease</keyword>
<name>A0A834XJP9_APHGI</name>
<keyword evidence="12" id="KW-1185">Reference proteome</keyword>
<feature type="compositionally biased region" description="Basic and acidic residues" evidence="9">
    <location>
        <begin position="627"/>
        <end position="636"/>
    </location>
</feature>
<feature type="compositionally biased region" description="Polar residues" evidence="9">
    <location>
        <begin position="667"/>
        <end position="680"/>
    </location>
</feature>
<dbReference type="SUPFAM" id="SSF47819">
    <property type="entry name" value="HRDC-like"/>
    <property type="match status" value="1"/>
</dbReference>
<dbReference type="GO" id="GO:0000467">
    <property type="term" value="P:exonucleolytic trimming to generate mature 3'-end of 5.8S rRNA from tricistronic rRNA transcript (SSU-rRNA, 5.8S rRNA, LSU-rRNA)"/>
    <property type="evidence" value="ECO:0007669"/>
    <property type="project" value="InterPro"/>
</dbReference>
<organism evidence="11 12">
    <name type="scientific">Aphidius gifuensis</name>
    <name type="common">Parasitoid wasp</name>
    <dbReference type="NCBI Taxonomy" id="684658"/>
    <lineage>
        <taxon>Eukaryota</taxon>
        <taxon>Metazoa</taxon>
        <taxon>Ecdysozoa</taxon>
        <taxon>Arthropoda</taxon>
        <taxon>Hexapoda</taxon>
        <taxon>Insecta</taxon>
        <taxon>Pterygota</taxon>
        <taxon>Neoptera</taxon>
        <taxon>Endopterygota</taxon>
        <taxon>Hymenoptera</taxon>
        <taxon>Apocrita</taxon>
        <taxon>Ichneumonoidea</taxon>
        <taxon>Braconidae</taxon>
        <taxon>Aphidiinae</taxon>
        <taxon>Aphidius</taxon>
    </lineage>
</organism>
<dbReference type="GO" id="GO:0071044">
    <property type="term" value="P:histone mRNA catabolic process"/>
    <property type="evidence" value="ECO:0007669"/>
    <property type="project" value="TreeGrafter"/>
</dbReference>
<reference evidence="11 12" key="1">
    <citation type="submission" date="2020-08" db="EMBL/GenBank/DDBJ databases">
        <title>Aphidius gifuensis genome sequencing and assembly.</title>
        <authorList>
            <person name="Du Z."/>
        </authorList>
    </citation>
    <scope>NUCLEOTIDE SEQUENCE [LARGE SCALE GENOMIC DNA]</scope>
    <source>
        <strain evidence="11">YNYX2018</strain>
        <tissue evidence="11">Adults</tissue>
    </source>
</reference>
<evidence type="ECO:0000256" key="4">
    <source>
        <dbReference type="ARBA" id="ARBA00022801"/>
    </source>
</evidence>
<sequence>MERKKPEDNPEDNSMTMEVQKDILPGYATFDDYSKDAFAAIKAGIKAANSLPTGENFNFWACIPKFNNDRNKEMKNIMDTMQKIIKCSGAAGSICQRDNDEKFDLLAETNDIFLDRANIYKILVQNLIDGENGEIFSHPYEFELDKFNVNEKYLVKCKPIKYKSLDDTPMIMIEKQNDLKIMLNDLLRYDEIAIDLEHHSYRTYQGITCLMQISTRDTDYLIDTLSLRSELHVLNEIFTKPTVLKVFHGADCDIQWLQRDLSLYIVNMFDTHQAAKHLNLPYLSLAYLLKTHCNVDPNKHFQLADWRMRPLLDELMKYAREDTHYLLYIKDILNNQLIDFANGQTNILKAVYDRSTEVCKKLYEKPVCNDDSFMSLYRKSRKMFNTRQLHALKEIFNWRDKIARQEDDSTGYVLPNHMLLNIAETLPREMQGILACCNPIPPLIRQHQLALHKIVLEARAKPLIKPILEQDIRQRLNQRNHTMEAGQESVTVWSSCDIPSGGIEIQENLPCLLDEAKNNEDLKKLDVQKIDHVVTIFDSPTNSDNEDDLSSKIKLQNARKTFVSPFERYKLVIPMVAAQEAKDRAIKEKQLKEKAEAIKASTNQTADSINRVREHFIQVTQNTMKTPDIKNTKADRFNNYSKDLSTSVSPMVSNNNKRKRPTDSVDRSNNPKNNQQTPNGNKKKNYGHKASPGLRQFSETGCFPEHFQFASLYRTEGSF</sequence>
<proteinExistence type="inferred from homology"/>
<dbReference type="GO" id="GO:0000166">
    <property type="term" value="F:nucleotide binding"/>
    <property type="evidence" value="ECO:0007669"/>
    <property type="project" value="InterPro"/>
</dbReference>
<dbReference type="SMART" id="SM00341">
    <property type="entry name" value="HRDC"/>
    <property type="match status" value="1"/>
</dbReference>
<keyword evidence="7" id="KW-0539">Nucleus</keyword>
<keyword evidence="2" id="KW-0698">rRNA processing</keyword>
<comment type="similarity">
    <text evidence="8">Belongs to the exosome component 10/RRP6 family.</text>
</comment>
<evidence type="ECO:0000256" key="3">
    <source>
        <dbReference type="ARBA" id="ARBA00022722"/>
    </source>
</evidence>
<protein>
    <recommendedName>
        <fullName evidence="10">HRDC domain-containing protein</fullName>
    </recommendedName>
</protein>
<dbReference type="CDD" id="cd06147">
    <property type="entry name" value="Rrp6p_like_exo"/>
    <property type="match status" value="1"/>
</dbReference>
<dbReference type="InterPro" id="IPR012588">
    <property type="entry name" value="Exosome-assoc_fac_Rrp6_N"/>
</dbReference>
<dbReference type="GO" id="GO:0005730">
    <property type="term" value="C:nucleolus"/>
    <property type="evidence" value="ECO:0007669"/>
    <property type="project" value="TreeGrafter"/>
</dbReference>
<dbReference type="GO" id="GO:0003727">
    <property type="term" value="F:single-stranded RNA binding"/>
    <property type="evidence" value="ECO:0007669"/>
    <property type="project" value="TreeGrafter"/>
</dbReference>
<dbReference type="InterPro" id="IPR049559">
    <property type="entry name" value="Rrp6p-like_exo"/>
</dbReference>
<dbReference type="SMART" id="SM00474">
    <property type="entry name" value="35EXOc"/>
    <property type="match status" value="1"/>
</dbReference>
<dbReference type="Gene3D" id="1.10.150.80">
    <property type="entry name" value="HRDC domain"/>
    <property type="match status" value="1"/>
</dbReference>
<evidence type="ECO:0000256" key="9">
    <source>
        <dbReference type="SAM" id="MobiDB-lite"/>
    </source>
</evidence>
<dbReference type="InterPro" id="IPR044876">
    <property type="entry name" value="HRDC_dom_sf"/>
</dbReference>
<dbReference type="GO" id="GO:0000175">
    <property type="term" value="F:3'-5'-RNA exonuclease activity"/>
    <property type="evidence" value="ECO:0007669"/>
    <property type="project" value="InterPro"/>
</dbReference>
<dbReference type="GO" id="GO:0071038">
    <property type="term" value="P:TRAMP-dependent tRNA surveillance pathway"/>
    <property type="evidence" value="ECO:0007669"/>
    <property type="project" value="TreeGrafter"/>
</dbReference>
<feature type="compositionally biased region" description="Polar residues" evidence="9">
    <location>
        <begin position="638"/>
        <end position="655"/>
    </location>
</feature>
<accession>A0A834XJP9</accession>
<evidence type="ECO:0000256" key="2">
    <source>
        <dbReference type="ARBA" id="ARBA00022552"/>
    </source>
</evidence>
<evidence type="ECO:0000313" key="12">
    <source>
        <dbReference type="Proteomes" id="UP000639338"/>
    </source>
</evidence>
<dbReference type="InterPro" id="IPR002121">
    <property type="entry name" value="HRDC_dom"/>
</dbReference>
<comment type="caution">
    <text evidence="11">The sequence shown here is derived from an EMBL/GenBank/DDBJ whole genome shotgun (WGS) entry which is preliminary data.</text>
</comment>
<dbReference type="EMBL" id="JACMRX010000006">
    <property type="protein sequence ID" value="KAF7987398.1"/>
    <property type="molecule type" value="Genomic_DNA"/>
</dbReference>
<dbReference type="InterPro" id="IPR002562">
    <property type="entry name" value="3'-5'_exonuclease_dom"/>
</dbReference>
<evidence type="ECO:0000256" key="1">
    <source>
        <dbReference type="ARBA" id="ARBA00004123"/>
    </source>
</evidence>
<dbReference type="InterPro" id="IPR012337">
    <property type="entry name" value="RNaseH-like_sf"/>
</dbReference>
<dbReference type="GO" id="GO:0071037">
    <property type="term" value="P:nuclear polyadenylation-dependent snRNA catabolic process"/>
    <property type="evidence" value="ECO:0007669"/>
    <property type="project" value="TreeGrafter"/>
</dbReference>
<evidence type="ECO:0000256" key="5">
    <source>
        <dbReference type="ARBA" id="ARBA00022835"/>
    </source>
</evidence>
<dbReference type="InterPro" id="IPR045092">
    <property type="entry name" value="Rrp6-like"/>
</dbReference>
<dbReference type="FunFam" id="1.10.150.80:FF:000001">
    <property type="entry name" value="Putative exosome component 10"/>
    <property type="match status" value="1"/>
</dbReference>
<dbReference type="InterPro" id="IPR036397">
    <property type="entry name" value="RNaseH_sf"/>
</dbReference>
<dbReference type="GO" id="GO:0071035">
    <property type="term" value="P:nuclear polyadenylation-dependent rRNA catabolic process"/>
    <property type="evidence" value="ECO:0007669"/>
    <property type="project" value="TreeGrafter"/>
</dbReference>
<dbReference type="GO" id="GO:0071051">
    <property type="term" value="P:poly(A)-dependent snoRNA 3'-end processing"/>
    <property type="evidence" value="ECO:0007669"/>
    <property type="project" value="TreeGrafter"/>
</dbReference>
<evidence type="ECO:0000259" key="10">
    <source>
        <dbReference type="PROSITE" id="PS50967"/>
    </source>
</evidence>
<dbReference type="OrthoDB" id="2250022at2759"/>
<evidence type="ECO:0000256" key="7">
    <source>
        <dbReference type="ARBA" id="ARBA00023242"/>
    </source>
</evidence>
<dbReference type="SUPFAM" id="SSF53098">
    <property type="entry name" value="Ribonuclease H-like"/>
    <property type="match status" value="1"/>
</dbReference>
<comment type="subcellular location">
    <subcellularLocation>
        <location evidence="1">Nucleus</location>
    </subcellularLocation>
</comment>
<evidence type="ECO:0000256" key="6">
    <source>
        <dbReference type="ARBA" id="ARBA00022839"/>
    </source>
</evidence>
<keyword evidence="3" id="KW-0540">Nuclease</keyword>
<dbReference type="Pfam" id="PF08066">
    <property type="entry name" value="PMC2NT"/>
    <property type="match status" value="1"/>
</dbReference>
<keyword evidence="4" id="KW-0378">Hydrolase</keyword>
<dbReference type="AlphaFoldDB" id="A0A834XJP9"/>
<dbReference type="GO" id="GO:0071039">
    <property type="term" value="P:nuclear polyadenylation-dependent CUT catabolic process"/>
    <property type="evidence" value="ECO:0007669"/>
    <property type="project" value="TreeGrafter"/>
</dbReference>
<dbReference type="GO" id="GO:0071036">
    <property type="term" value="P:nuclear polyadenylation-dependent snoRNA catabolic process"/>
    <property type="evidence" value="ECO:0007669"/>
    <property type="project" value="TreeGrafter"/>
</dbReference>
<dbReference type="PANTHER" id="PTHR12124">
    <property type="entry name" value="POLYMYOSITIS/SCLERODERMA AUTOANTIGEN-RELATED"/>
    <property type="match status" value="1"/>
</dbReference>
<dbReference type="Pfam" id="PF00570">
    <property type="entry name" value="HRDC"/>
    <property type="match status" value="1"/>
</dbReference>
<dbReference type="Gene3D" id="3.30.420.10">
    <property type="entry name" value="Ribonuclease H-like superfamily/Ribonuclease H"/>
    <property type="match status" value="1"/>
</dbReference>
<dbReference type="Pfam" id="PF01612">
    <property type="entry name" value="DNA_pol_A_exo1"/>
    <property type="match status" value="1"/>
</dbReference>
<dbReference type="GO" id="GO:0000176">
    <property type="term" value="C:nuclear exosome (RNase complex)"/>
    <property type="evidence" value="ECO:0007669"/>
    <property type="project" value="InterPro"/>
</dbReference>
<evidence type="ECO:0000256" key="8">
    <source>
        <dbReference type="ARBA" id="ARBA00043957"/>
    </source>
</evidence>
<gene>
    <name evidence="11" type="ORF">HCN44_003160</name>
</gene>